<comment type="caution">
    <text evidence="1">The sequence shown here is derived from an EMBL/GenBank/DDBJ whole genome shotgun (WGS) entry which is preliminary data.</text>
</comment>
<organism evidence="1 2">
    <name type="scientific">Polynucleobacter aenigmaticus</name>
    <dbReference type="NCBI Taxonomy" id="1743164"/>
    <lineage>
        <taxon>Bacteria</taxon>
        <taxon>Pseudomonadati</taxon>
        <taxon>Pseudomonadota</taxon>
        <taxon>Betaproteobacteria</taxon>
        <taxon>Burkholderiales</taxon>
        <taxon>Burkholderiaceae</taxon>
        <taxon>Polynucleobacter</taxon>
    </lineage>
</organism>
<keyword evidence="2" id="KW-1185">Reference proteome</keyword>
<dbReference type="Gene3D" id="3.30.70.2590">
    <property type="match status" value="1"/>
</dbReference>
<gene>
    <name evidence="1" type="ORF">CBI30_07450</name>
</gene>
<dbReference type="GO" id="GO:0030244">
    <property type="term" value="P:cellulose biosynthetic process"/>
    <property type="evidence" value="ECO:0007669"/>
    <property type="project" value="InterPro"/>
</dbReference>
<dbReference type="InterPro" id="IPR038470">
    <property type="entry name" value="Cellsynth_D_sf"/>
</dbReference>
<dbReference type="InterPro" id="IPR022798">
    <property type="entry name" value="BcsD_bac"/>
</dbReference>
<evidence type="ECO:0008006" key="3">
    <source>
        <dbReference type="Google" id="ProtNLM"/>
    </source>
</evidence>
<sequence length="156" mass="17354">MVSPKKIDYRIQRQSARQWRSLLAATAHGLSSLTELKNPHAVMHGIGMQFGSQTTLPACETLGDLQAAMCSVWQDMDWGWVELEENDGTLRITHHSSTNGNLRNGAFGSETPLWVTAFLEGTYQKWLAAMGANDSLCVRQISETDEFGSTEYQLSM</sequence>
<reference evidence="1 2" key="1">
    <citation type="submission" date="2017-05" db="EMBL/GenBank/DDBJ databases">
        <title>Polynucleobacter sp. MWH-K35W1 isolated from the permanently anoxic monimolimnion of a meromictic lake.</title>
        <authorList>
            <person name="Hahn M.W."/>
        </authorList>
    </citation>
    <scope>NUCLEOTIDE SEQUENCE [LARGE SCALE GENOMIC DNA]</scope>
    <source>
        <strain evidence="1 2">MWH-K35W1</strain>
    </source>
</reference>
<name>A0A254PXK6_9BURK</name>
<proteinExistence type="predicted"/>
<dbReference type="Pfam" id="PF03500">
    <property type="entry name" value="Cellsynth_D"/>
    <property type="match status" value="1"/>
</dbReference>
<dbReference type="RefSeq" id="WP_088527685.1">
    <property type="nucleotide sequence ID" value="NZ_NGUO01000011.1"/>
</dbReference>
<dbReference type="OrthoDB" id="8963422at2"/>
<protein>
    <recommendedName>
        <fullName evidence="3">Cellulose synthase</fullName>
    </recommendedName>
</protein>
<dbReference type="EMBL" id="NGUO01000011">
    <property type="protein sequence ID" value="OWS71273.1"/>
    <property type="molecule type" value="Genomic_DNA"/>
</dbReference>
<dbReference type="AlphaFoldDB" id="A0A254PXK6"/>
<evidence type="ECO:0000313" key="1">
    <source>
        <dbReference type="EMBL" id="OWS71273.1"/>
    </source>
</evidence>
<evidence type="ECO:0000313" key="2">
    <source>
        <dbReference type="Proteomes" id="UP000198104"/>
    </source>
</evidence>
<accession>A0A254PXK6</accession>
<dbReference type="Proteomes" id="UP000198104">
    <property type="component" value="Unassembled WGS sequence"/>
</dbReference>